<dbReference type="Proteomes" id="UP000034150">
    <property type="component" value="Unassembled WGS sequence"/>
</dbReference>
<feature type="compositionally biased region" description="Polar residues" evidence="1">
    <location>
        <begin position="1"/>
        <end position="13"/>
    </location>
</feature>
<dbReference type="OrthoDB" id="3831049at2"/>
<comment type="caution">
    <text evidence="2">The sequence shown here is derived from an EMBL/GenBank/DDBJ whole genome shotgun (WGS) entry which is preliminary data.</text>
</comment>
<feature type="region of interest" description="Disordered" evidence="1">
    <location>
        <begin position="1"/>
        <end position="46"/>
    </location>
</feature>
<gene>
    <name evidence="2" type="ORF">WN67_23845</name>
</gene>
<evidence type="ECO:0000313" key="2">
    <source>
        <dbReference type="EMBL" id="KKE99473.1"/>
    </source>
</evidence>
<protein>
    <submittedName>
        <fullName evidence="2">Uncharacterized protein</fullName>
    </submittedName>
</protein>
<proteinExistence type="predicted"/>
<dbReference type="EMBL" id="LAUZ02000024">
    <property type="protein sequence ID" value="KKE99473.1"/>
    <property type="molecule type" value="Genomic_DNA"/>
</dbReference>
<dbReference type="PATRIC" id="fig|1807.13.peg.2479"/>
<sequence length="146" mass="16062">MSDTDTSADSPDNTEIRNSETAVAEDHDSSSIPEGSDPESDPDVFPREVVEDLRRENGKYRQRAQQHARRLHTELVRATGRLADPTDLEFDEAHLEDPDALTAAMDDLLTRKPHLASRTPLGDIGQGRRGSTATPLGLLGLLKQHT</sequence>
<keyword evidence="3" id="KW-1185">Reference proteome</keyword>
<organism evidence="2 3">
    <name type="scientific">Mycolicibacterium obuense</name>
    <dbReference type="NCBI Taxonomy" id="1807"/>
    <lineage>
        <taxon>Bacteria</taxon>
        <taxon>Bacillati</taxon>
        <taxon>Actinomycetota</taxon>
        <taxon>Actinomycetes</taxon>
        <taxon>Mycobacteriales</taxon>
        <taxon>Mycobacteriaceae</taxon>
        <taxon>Mycolicibacterium</taxon>
    </lineage>
</organism>
<dbReference type="AlphaFoldDB" id="A0A0M2JXB3"/>
<feature type="region of interest" description="Disordered" evidence="1">
    <location>
        <begin position="116"/>
        <end position="146"/>
    </location>
</feature>
<evidence type="ECO:0000313" key="3">
    <source>
        <dbReference type="Proteomes" id="UP000034150"/>
    </source>
</evidence>
<reference evidence="2 3" key="1">
    <citation type="journal article" date="2015" name="Genome Announc.">
        <title>Draft Genome Sequence of Mycobacterium obuense Strain UC1, Isolated from Patient Sputum.</title>
        <authorList>
            <person name="Greninger A.L."/>
            <person name="Cunningham G."/>
            <person name="Hsu E.D."/>
            <person name="Yu J.M."/>
            <person name="Chiu C.Y."/>
            <person name="Miller S."/>
        </authorList>
    </citation>
    <scope>NUCLEOTIDE SEQUENCE [LARGE SCALE GENOMIC DNA]</scope>
    <source>
        <strain evidence="2 3">UC1</strain>
    </source>
</reference>
<evidence type="ECO:0000256" key="1">
    <source>
        <dbReference type="SAM" id="MobiDB-lite"/>
    </source>
</evidence>
<name>A0A0M2JXB3_9MYCO</name>
<accession>A0A0M2JXB3</accession>
<dbReference type="RefSeq" id="WP_046365541.1">
    <property type="nucleotide sequence ID" value="NZ_LAUZ02000024.1"/>
</dbReference>
<feature type="compositionally biased region" description="Basic and acidic residues" evidence="1">
    <location>
        <begin position="14"/>
        <end position="29"/>
    </location>
</feature>